<dbReference type="Pfam" id="PF19320">
    <property type="entry name" value="GlfT2_domain3"/>
    <property type="match status" value="1"/>
</dbReference>
<keyword evidence="3" id="KW-0328">Glycosyltransferase</keyword>
<dbReference type="PANTHER" id="PTHR43179:SF12">
    <property type="entry name" value="GALACTOFURANOSYLTRANSFERASE GLFT2"/>
    <property type="match status" value="1"/>
</dbReference>
<feature type="domain" description="Galactofuranosyltransferase-2 C-terminal" evidence="7">
    <location>
        <begin position="466"/>
        <end position="643"/>
    </location>
</feature>
<keyword evidence="4 8" id="KW-0808">Transferase</keyword>
<sequence length="658" mass="72725">MPGSPGSTETQARTVMDAAMNDVPAPSAAAAPAPPPEPTARLVIQRGLCRGPSALVPEDLYCVVEWGGARRERHRVELAPASQVSTNTYFGRVHATYWQRWTDVTEVEVSMRASGSGRIRVLASDTNKVWRIVAAYDVADAQGAAVRLNAPIDRFVDGGGLWLEFTTETGELAVSDVRWTVPAPAVRPVSVVICTYNRVEDGLNTLQALADDPEPLATVDLIYVVDQGSDPLESRPRFADVAARLGDRLRYIRQPNLGGAGGFTRGLFEVAGAGDERADVVFMDDDVLLEPEILIRLTAFANRTTHPTIVGGQMLNLLHPGHLHISAEYADPELLLVGLPVPGALKEAYLLGLDERRLPIVQERRVDTEYNGWWSCLIPAEIVDAIGYPLPLFFQWDDVEFGYRARAHGFPTVALPGAGVWHADFGWKDWDEWHRYFNIRNGLITAALHTGFSVRRIGRRVGQLLAQYLVGMQYGLSATLLQAVEDFLDGPEILDDGSAAAAARIRQIRAAYPETVMHPISEGGNDFRDMQVVRAANPPGKERLTWLKRAVFHATGRSVHRTGMVPAGDAHWWHVSNFERAVVTDMSEQGIRIRTRDRALALELAKRGARVLRRLAVEGPSVVERYRAAQPRLTSRENWARLYGLDQPRPPVHSVMEP</sequence>
<organism evidence="8 9">
    <name type="scientific">Pseudonocardia asaccharolytica DSM 44247 = NBRC 16224</name>
    <dbReference type="NCBI Taxonomy" id="1123024"/>
    <lineage>
        <taxon>Bacteria</taxon>
        <taxon>Bacillati</taxon>
        <taxon>Actinomycetota</taxon>
        <taxon>Actinomycetes</taxon>
        <taxon>Pseudonocardiales</taxon>
        <taxon>Pseudonocardiaceae</taxon>
        <taxon>Pseudonocardia</taxon>
    </lineage>
</organism>
<dbReference type="STRING" id="1123024.GCA_000423625_00571"/>
<comment type="similarity">
    <text evidence="2">Belongs to the glycosyltransferase 2 family.</text>
</comment>
<accession>A0A511CV81</accession>
<dbReference type="InterPro" id="IPR040492">
    <property type="entry name" value="GlfT2_N"/>
</dbReference>
<evidence type="ECO:0000256" key="5">
    <source>
        <dbReference type="SAM" id="MobiDB-lite"/>
    </source>
</evidence>
<evidence type="ECO:0000256" key="1">
    <source>
        <dbReference type="ARBA" id="ARBA00004776"/>
    </source>
</evidence>
<protein>
    <submittedName>
        <fullName evidence="8">Glycosyl transferase</fullName>
    </submittedName>
</protein>
<dbReference type="Proteomes" id="UP000321328">
    <property type="component" value="Unassembled WGS sequence"/>
</dbReference>
<dbReference type="Gene3D" id="3.90.550.60">
    <property type="match status" value="1"/>
</dbReference>
<feature type="region of interest" description="Disordered" evidence="5">
    <location>
        <begin position="1"/>
        <end position="37"/>
    </location>
</feature>
<dbReference type="RefSeq" id="WP_051232149.1">
    <property type="nucleotide sequence ID" value="NZ_AUII01000002.1"/>
</dbReference>
<feature type="compositionally biased region" description="Polar residues" evidence="5">
    <location>
        <begin position="1"/>
        <end position="13"/>
    </location>
</feature>
<dbReference type="OrthoDB" id="3225550at2"/>
<dbReference type="PANTHER" id="PTHR43179">
    <property type="entry name" value="RHAMNOSYLTRANSFERASE WBBL"/>
    <property type="match status" value="1"/>
</dbReference>
<evidence type="ECO:0000256" key="2">
    <source>
        <dbReference type="ARBA" id="ARBA00006739"/>
    </source>
</evidence>
<evidence type="ECO:0000259" key="6">
    <source>
        <dbReference type="Pfam" id="PF17994"/>
    </source>
</evidence>
<dbReference type="Pfam" id="PF17994">
    <property type="entry name" value="Glft2_N"/>
    <property type="match status" value="1"/>
</dbReference>
<comment type="pathway">
    <text evidence="1">Cell wall biogenesis; cell wall polysaccharide biosynthesis.</text>
</comment>
<dbReference type="EMBL" id="BJVI01000002">
    <property type="protein sequence ID" value="GEL16480.1"/>
    <property type="molecule type" value="Genomic_DNA"/>
</dbReference>
<keyword evidence="9" id="KW-1185">Reference proteome</keyword>
<dbReference type="InterPro" id="IPR045699">
    <property type="entry name" value="GlfT2_C"/>
</dbReference>
<proteinExistence type="inferred from homology"/>
<dbReference type="AlphaFoldDB" id="A0A511CV81"/>
<dbReference type="SUPFAM" id="SSF53448">
    <property type="entry name" value="Nucleotide-diphospho-sugar transferases"/>
    <property type="match status" value="1"/>
</dbReference>
<name>A0A511CV81_9PSEU</name>
<comment type="caution">
    <text evidence="8">The sequence shown here is derived from an EMBL/GenBank/DDBJ whole genome shotgun (WGS) entry which is preliminary data.</text>
</comment>
<evidence type="ECO:0000313" key="9">
    <source>
        <dbReference type="Proteomes" id="UP000321328"/>
    </source>
</evidence>
<evidence type="ECO:0000256" key="3">
    <source>
        <dbReference type="ARBA" id="ARBA00022676"/>
    </source>
</evidence>
<gene>
    <name evidence="8" type="ORF">PA7_03170</name>
</gene>
<feature type="domain" description="Galactofuranosyltransferase GlfT2 N-terminal" evidence="6">
    <location>
        <begin position="71"/>
        <end position="182"/>
    </location>
</feature>
<evidence type="ECO:0000256" key="4">
    <source>
        <dbReference type="ARBA" id="ARBA00022679"/>
    </source>
</evidence>
<reference evidence="8 9" key="1">
    <citation type="submission" date="2019-07" db="EMBL/GenBank/DDBJ databases">
        <title>Whole genome shotgun sequence of Pseudonocardia asaccharolytica NBRC 16224.</title>
        <authorList>
            <person name="Hosoyama A."/>
            <person name="Uohara A."/>
            <person name="Ohji S."/>
            <person name="Ichikawa N."/>
        </authorList>
    </citation>
    <scope>NUCLEOTIDE SEQUENCE [LARGE SCALE GENOMIC DNA]</scope>
    <source>
        <strain evidence="8 9">NBRC 16224</strain>
    </source>
</reference>
<evidence type="ECO:0000313" key="8">
    <source>
        <dbReference type="EMBL" id="GEL16480.1"/>
    </source>
</evidence>
<evidence type="ECO:0000259" key="7">
    <source>
        <dbReference type="Pfam" id="PF19320"/>
    </source>
</evidence>
<dbReference type="GO" id="GO:0016757">
    <property type="term" value="F:glycosyltransferase activity"/>
    <property type="evidence" value="ECO:0007669"/>
    <property type="project" value="UniProtKB-KW"/>
</dbReference>
<dbReference type="InterPro" id="IPR029044">
    <property type="entry name" value="Nucleotide-diphossugar_trans"/>
</dbReference>
<dbReference type="Pfam" id="PF13641">
    <property type="entry name" value="Glyco_tranf_2_3"/>
    <property type="match status" value="1"/>
</dbReference>